<name>A0ACC0M9Y4_RHOML</name>
<comment type="caution">
    <text evidence="1">The sequence shown here is derived from an EMBL/GenBank/DDBJ whole genome shotgun (WGS) entry which is preliminary data.</text>
</comment>
<organism evidence="1 2">
    <name type="scientific">Rhododendron molle</name>
    <name type="common">Chinese azalea</name>
    <name type="synonym">Azalea mollis</name>
    <dbReference type="NCBI Taxonomy" id="49168"/>
    <lineage>
        <taxon>Eukaryota</taxon>
        <taxon>Viridiplantae</taxon>
        <taxon>Streptophyta</taxon>
        <taxon>Embryophyta</taxon>
        <taxon>Tracheophyta</taxon>
        <taxon>Spermatophyta</taxon>
        <taxon>Magnoliopsida</taxon>
        <taxon>eudicotyledons</taxon>
        <taxon>Gunneridae</taxon>
        <taxon>Pentapetalae</taxon>
        <taxon>asterids</taxon>
        <taxon>Ericales</taxon>
        <taxon>Ericaceae</taxon>
        <taxon>Ericoideae</taxon>
        <taxon>Rhodoreae</taxon>
        <taxon>Rhododendron</taxon>
    </lineage>
</organism>
<dbReference type="Proteomes" id="UP001062846">
    <property type="component" value="Chromosome 9"/>
</dbReference>
<reference evidence="1" key="1">
    <citation type="submission" date="2022-02" db="EMBL/GenBank/DDBJ databases">
        <title>Plant Genome Project.</title>
        <authorList>
            <person name="Zhang R.-G."/>
        </authorList>
    </citation>
    <scope>NUCLEOTIDE SEQUENCE</scope>
    <source>
        <strain evidence="1">AT1</strain>
    </source>
</reference>
<dbReference type="EMBL" id="CM046396">
    <property type="protein sequence ID" value="KAI8537366.1"/>
    <property type="molecule type" value="Genomic_DNA"/>
</dbReference>
<accession>A0ACC0M9Y4</accession>
<evidence type="ECO:0000313" key="1">
    <source>
        <dbReference type="EMBL" id="KAI8537366.1"/>
    </source>
</evidence>
<keyword evidence="2" id="KW-1185">Reference proteome</keyword>
<protein>
    <submittedName>
        <fullName evidence="1">Uncharacterized protein</fullName>
    </submittedName>
</protein>
<proteinExistence type="predicted"/>
<evidence type="ECO:0000313" key="2">
    <source>
        <dbReference type="Proteomes" id="UP001062846"/>
    </source>
</evidence>
<gene>
    <name evidence="1" type="ORF">RHMOL_Rhmol09G0018300</name>
</gene>
<sequence length="199" mass="22014">MSFTNCFGFQDLQFVRVDLVLDLSQNGSTRSSVSSSSPRVRVLSLSPPVLPLFLPHSLSSPSSLDLLFRFFSLAVALGVGQPPPCPTPAVSPRRPPTFPPRRSWTLPSTRSIRFSPFPDPPHLHPPPQLLSFPPSLLAFPLQVLFPHAFFHRLPYAASPSPPLAQMVRAVIIVVNMESMWYGTADEINRSDLVLVHVEI</sequence>